<keyword evidence="2" id="KW-1185">Reference proteome</keyword>
<dbReference type="EMBL" id="SDMP01000015">
    <property type="protein sequence ID" value="RYR09418.1"/>
    <property type="molecule type" value="Genomic_DNA"/>
</dbReference>
<comment type="caution">
    <text evidence="1">The sequence shown here is derived from an EMBL/GenBank/DDBJ whole genome shotgun (WGS) entry which is preliminary data.</text>
</comment>
<protein>
    <submittedName>
        <fullName evidence="1">Uncharacterized protein</fullName>
    </submittedName>
</protein>
<accession>A0A444Z5D5</accession>
<name>A0A444Z5D5_ARAHY</name>
<reference evidence="1 2" key="1">
    <citation type="submission" date="2019-01" db="EMBL/GenBank/DDBJ databases">
        <title>Sequencing of cultivated peanut Arachis hypogaea provides insights into genome evolution and oil improvement.</title>
        <authorList>
            <person name="Chen X."/>
        </authorList>
    </citation>
    <scope>NUCLEOTIDE SEQUENCE [LARGE SCALE GENOMIC DNA]</scope>
    <source>
        <strain evidence="2">cv. Fuhuasheng</strain>
        <tissue evidence="1">Leaves</tissue>
    </source>
</reference>
<evidence type="ECO:0000313" key="1">
    <source>
        <dbReference type="EMBL" id="RYR09418.1"/>
    </source>
</evidence>
<sequence>MGKFRHEIDFLVPSTHHDSVKARVEILEVKQLHHRTNQIETMVFLLNARFKEFKPECHHISREEDPLVEHCHSFRFAFPNNVNVLLPLLAVYKIRDLIILISFPAFIHIVYMNVKFHELAVPITMGKSL</sequence>
<gene>
    <name evidence="1" type="ORF">Ahy_B05g077732</name>
</gene>
<proteinExistence type="predicted"/>
<evidence type="ECO:0000313" key="2">
    <source>
        <dbReference type="Proteomes" id="UP000289738"/>
    </source>
</evidence>
<dbReference type="AlphaFoldDB" id="A0A444Z5D5"/>
<organism evidence="1 2">
    <name type="scientific">Arachis hypogaea</name>
    <name type="common">Peanut</name>
    <dbReference type="NCBI Taxonomy" id="3818"/>
    <lineage>
        <taxon>Eukaryota</taxon>
        <taxon>Viridiplantae</taxon>
        <taxon>Streptophyta</taxon>
        <taxon>Embryophyta</taxon>
        <taxon>Tracheophyta</taxon>
        <taxon>Spermatophyta</taxon>
        <taxon>Magnoliopsida</taxon>
        <taxon>eudicotyledons</taxon>
        <taxon>Gunneridae</taxon>
        <taxon>Pentapetalae</taxon>
        <taxon>rosids</taxon>
        <taxon>fabids</taxon>
        <taxon>Fabales</taxon>
        <taxon>Fabaceae</taxon>
        <taxon>Papilionoideae</taxon>
        <taxon>50 kb inversion clade</taxon>
        <taxon>dalbergioids sensu lato</taxon>
        <taxon>Dalbergieae</taxon>
        <taxon>Pterocarpus clade</taxon>
        <taxon>Arachis</taxon>
    </lineage>
</organism>
<dbReference type="Proteomes" id="UP000289738">
    <property type="component" value="Chromosome B05"/>
</dbReference>